<evidence type="ECO:0000256" key="1">
    <source>
        <dbReference type="SAM" id="Coils"/>
    </source>
</evidence>
<keyword evidence="3" id="KW-1185">Reference proteome</keyword>
<protein>
    <submittedName>
        <fullName evidence="2">Uncharacterized protein</fullName>
    </submittedName>
</protein>
<sequence>MTKYRFSVCVPSPDFPLGVVVPKESIVLSSASTSLSPQNNLKRVAPMVSLHNPKKMRPTPPTTDFPNKVLATKSQKITIINERRTARRYTPYISSPLSERSQSRKELAEDISPQYTKEIPEIFLGNANFSRDPKTRKNTGVRFVLGLFKFAHNKANAPAYNSAEDCGLQNVMQRKGIKIEYKQKETVPFESSKQKNTLAPAEHLINGAVKSSQCRISRSDEENKDLNSELAAYRKDLKVSNAGQRFEYWIGADKEKLEAKCSEMTMKKDELETQLREKIKNLEQERKEFIHILNDDKMKAKESNLPNSYSRRPMQMNKFGQNIDTLSHHNAPTKELEAKNTRLKDQKKGLEASNYKSVAQTKELEPYNIKLTSANKESEAANA</sequence>
<evidence type="ECO:0000313" key="2">
    <source>
        <dbReference type="EMBL" id="RHZ85178.1"/>
    </source>
</evidence>
<comment type="caution">
    <text evidence="2">The sequence shown here is derived from an EMBL/GenBank/DDBJ whole genome shotgun (WGS) entry which is preliminary data.</text>
</comment>
<keyword evidence="1" id="KW-0175">Coiled coil</keyword>
<dbReference type="AlphaFoldDB" id="A0A397JED7"/>
<proteinExistence type="predicted"/>
<accession>A0A397JED7</accession>
<feature type="coiled-coil region" evidence="1">
    <location>
        <begin position="216"/>
        <end position="292"/>
    </location>
</feature>
<dbReference type="EMBL" id="PQFF01000068">
    <property type="protein sequence ID" value="RHZ85178.1"/>
    <property type="molecule type" value="Genomic_DNA"/>
</dbReference>
<name>A0A397JED7_9GLOM</name>
<gene>
    <name evidence="2" type="ORF">Glove_71g94</name>
</gene>
<organism evidence="2 3">
    <name type="scientific">Diversispora epigaea</name>
    <dbReference type="NCBI Taxonomy" id="1348612"/>
    <lineage>
        <taxon>Eukaryota</taxon>
        <taxon>Fungi</taxon>
        <taxon>Fungi incertae sedis</taxon>
        <taxon>Mucoromycota</taxon>
        <taxon>Glomeromycotina</taxon>
        <taxon>Glomeromycetes</taxon>
        <taxon>Diversisporales</taxon>
        <taxon>Diversisporaceae</taxon>
        <taxon>Diversispora</taxon>
    </lineage>
</organism>
<dbReference type="Proteomes" id="UP000266861">
    <property type="component" value="Unassembled WGS sequence"/>
</dbReference>
<dbReference type="OrthoDB" id="447953at2759"/>
<reference evidence="2 3" key="1">
    <citation type="submission" date="2018-08" db="EMBL/GenBank/DDBJ databases">
        <title>Genome and evolution of the arbuscular mycorrhizal fungus Diversispora epigaea (formerly Glomus versiforme) and its bacterial endosymbionts.</title>
        <authorList>
            <person name="Sun X."/>
            <person name="Fei Z."/>
            <person name="Harrison M."/>
        </authorList>
    </citation>
    <scope>NUCLEOTIDE SEQUENCE [LARGE SCALE GENOMIC DNA]</scope>
    <source>
        <strain evidence="2 3">IT104</strain>
    </source>
</reference>
<evidence type="ECO:0000313" key="3">
    <source>
        <dbReference type="Proteomes" id="UP000266861"/>
    </source>
</evidence>